<dbReference type="SUPFAM" id="SSF56214">
    <property type="entry name" value="4'-phosphopantetheinyl transferase"/>
    <property type="match status" value="1"/>
</dbReference>
<keyword evidence="13" id="KW-0460">Magnesium</keyword>
<evidence type="ECO:0000256" key="3">
    <source>
        <dbReference type="ARBA" id="ARBA00008342"/>
    </source>
</evidence>
<feature type="binding site" evidence="12">
    <location>
        <position position="67"/>
    </location>
    <ligand>
        <name>CoA</name>
        <dbReference type="ChEBI" id="CHEBI:57287"/>
    </ligand>
</feature>
<dbReference type="InterPro" id="IPR008278">
    <property type="entry name" value="4-PPantetheinyl_Trfase_dom"/>
</dbReference>
<dbReference type="PRINTS" id="PR01399">
    <property type="entry name" value="ENTSNTHTASED"/>
</dbReference>
<comment type="pathway">
    <text evidence="2">Siderophore biosynthesis; enterobactin biosynthesis.</text>
</comment>
<feature type="binding site" evidence="13">
    <location>
        <position position="132"/>
    </location>
    <ligand>
        <name>Mg(2+)</name>
        <dbReference type="ChEBI" id="CHEBI:18420"/>
    </ligand>
</feature>
<keyword evidence="17" id="KW-1185">Reference proteome</keyword>
<evidence type="ECO:0000259" key="15">
    <source>
        <dbReference type="Pfam" id="PF17837"/>
    </source>
</evidence>
<evidence type="ECO:0000256" key="5">
    <source>
        <dbReference type="ARBA" id="ARBA00019087"/>
    </source>
</evidence>
<dbReference type="RefSeq" id="WP_166223979.1">
    <property type="nucleotide sequence ID" value="NZ_CP049801.1"/>
</dbReference>
<evidence type="ECO:0000256" key="1">
    <source>
        <dbReference type="ARBA" id="ARBA00003937"/>
    </source>
</evidence>
<keyword evidence="6 16" id="KW-0808">Transferase</keyword>
<dbReference type="GO" id="GO:0008897">
    <property type="term" value="F:holo-[acyl-carrier-protein] synthase activity"/>
    <property type="evidence" value="ECO:0007669"/>
    <property type="project" value="InterPro"/>
</dbReference>
<dbReference type="InterPro" id="IPR041354">
    <property type="entry name" value="4PPT_N"/>
</dbReference>
<evidence type="ECO:0000256" key="2">
    <source>
        <dbReference type="ARBA" id="ARBA00004993"/>
    </source>
</evidence>
<evidence type="ECO:0000256" key="7">
    <source>
        <dbReference type="ARBA" id="ARBA00023191"/>
    </source>
</evidence>
<comment type="catalytic activity">
    <reaction evidence="10">
        <text>apo-[aryl-carrier protein] + CoA = holo-[aryl-carrier protein] + adenosine 3',5'-bisphosphate + H(+)</text>
        <dbReference type="Rhea" id="RHEA:48404"/>
        <dbReference type="Rhea" id="RHEA-COMP:15903"/>
        <dbReference type="Rhea" id="RHEA-COMP:17557"/>
        <dbReference type="ChEBI" id="CHEBI:15378"/>
        <dbReference type="ChEBI" id="CHEBI:29999"/>
        <dbReference type="ChEBI" id="CHEBI:57287"/>
        <dbReference type="ChEBI" id="CHEBI:58343"/>
        <dbReference type="ChEBI" id="CHEBI:64479"/>
    </reaction>
</comment>
<dbReference type="AlphaFoldDB" id="A0A6G8RW20"/>
<comment type="function">
    <text evidence="1">Involved in the biosynthesis of the siderophore enterobactin (enterochelin), which is a macrocyclic trimeric lactone of N-(2,3-dihydroxybenzoyl)-serine. The serine trilactone serves as a scaffolding for the three catechol functionalities that provide hexadentate coordination for the tightly ligated iron(2+) atoms. Plays an essential role in the assembly of the enterobactin by catalyzing the transfer of the 4'-phosphopantetheine (Ppant) moiety from coenzyme A to the apo-domains of both EntB (ArCP domain) and EntF (PCP domain) to yield their holo-forms which make them competent for the activation of 2,3-dihydroxybenzoate (DHB) and L-serine, respectively.</text>
</comment>
<evidence type="ECO:0000256" key="11">
    <source>
        <dbReference type="ARBA" id="ARBA00049191"/>
    </source>
</evidence>
<dbReference type="Pfam" id="PF01648">
    <property type="entry name" value="ACPS"/>
    <property type="match status" value="1"/>
</dbReference>
<accession>A0A6G8RW20</accession>
<dbReference type="InterPro" id="IPR037143">
    <property type="entry name" value="4-PPantetheinyl_Trfase_dom_sf"/>
</dbReference>
<comment type="similarity">
    <text evidence="3">Belongs to the P-Pant transferase superfamily. EntD family.</text>
</comment>
<evidence type="ECO:0000256" key="12">
    <source>
        <dbReference type="PIRSR" id="PIRSR603542-1"/>
    </source>
</evidence>
<proteinExistence type="inferred from homology"/>
<comment type="cofactor">
    <cofactor evidence="13">
        <name>Mg(2+)</name>
        <dbReference type="ChEBI" id="CHEBI:18420"/>
    </cofactor>
</comment>
<organism evidence="16 17">
    <name type="scientific">Acinetobacter shaoyimingii</name>
    <dbReference type="NCBI Taxonomy" id="2715164"/>
    <lineage>
        <taxon>Bacteria</taxon>
        <taxon>Pseudomonadati</taxon>
        <taxon>Pseudomonadota</taxon>
        <taxon>Gammaproteobacteria</taxon>
        <taxon>Moraxellales</taxon>
        <taxon>Moraxellaceae</taxon>
        <taxon>Acinetobacter</taxon>
    </lineage>
</organism>
<dbReference type="GO" id="GO:0000287">
    <property type="term" value="F:magnesium ion binding"/>
    <property type="evidence" value="ECO:0007669"/>
    <property type="project" value="InterPro"/>
</dbReference>
<dbReference type="PANTHER" id="PTHR38096:SF1">
    <property type="entry name" value="ENTEROBACTIN SYNTHASE COMPONENT D"/>
    <property type="match status" value="1"/>
</dbReference>
<dbReference type="PANTHER" id="PTHR38096">
    <property type="entry name" value="ENTEROBACTIN SYNTHASE COMPONENT D"/>
    <property type="match status" value="1"/>
</dbReference>
<dbReference type="KEGG" id="asha:G8E00_09305"/>
<dbReference type="Gene3D" id="3.90.470.20">
    <property type="entry name" value="4'-phosphopantetheinyl transferase domain"/>
    <property type="match status" value="1"/>
</dbReference>
<evidence type="ECO:0000256" key="4">
    <source>
        <dbReference type="ARBA" id="ARBA00011503"/>
    </source>
</evidence>
<keyword evidence="13" id="KW-0479">Metal-binding</keyword>
<feature type="domain" description="4'-phosphopantetheinyl transferase N-terminal" evidence="15">
    <location>
        <begin position="59"/>
        <end position="122"/>
    </location>
</feature>
<feature type="binding site" evidence="13">
    <location>
        <position position="131"/>
    </location>
    <ligand>
        <name>Mg(2+)</name>
        <dbReference type="ChEBI" id="CHEBI:18420"/>
    </ligand>
</feature>
<dbReference type="InterPro" id="IPR003542">
    <property type="entry name" value="Enbac_synth_compD-like"/>
</dbReference>
<evidence type="ECO:0000256" key="8">
    <source>
        <dbReference type="ARBA" id="ARBA00029894"/>
    </source>
</evidence>
<evidence type="ECO:0000256" key="13">
    <source>
        <dbReference type="PIRSR" id="PIRSR603542-2"/>
    </source>
</evidence>
<dbReference type="Proteomes" id="UP000502297">
    <property type="component" value="Chromosome"/>
</dbReference>
<dbReference type="UniPathway" id="UPA00017"/>
<feature type="domain" description="4'-phosphopantetheinyl transferase" evidence="14">
    <location>
        <begin position="128"/>
        <end position="241"/>
    </location>
</feature>
<evidence type="ECO:0000256" key="6">
    <source>
        <dbReference type="ARBA" id="ARBA00022679"/>
    </source>
</evidence>
<dbReference type="GO" id="GO:0009366">
    <property type="term" value="C:enterobactin synthetase complex"/>
    <property type="evidence" value="ECO:0007669"/>
    <property type="project" value="InterPro"/>
</dbReference>
<evidence type="ECO:0000313" key="16">
    <source>
        <dbReference type="EMBL" id="QIO06139.1"/>
    </source>
</evidence>
<name>A0A6G8RW20_9GAMM</name>
<dbReference type="GO" id="GO:0009239">
    <property type="term" value="P:enterobactin biosynthetic process"/>
    <property type="evidence" value="ECO:0007669"/>
    <property type="project" value="UniProtKB-UniPathway"/>
</dbReference>
<evidence type="ECO:0000313" key="17">
    <source>
        <dbReference type="Proteomes" id="UP000502297"/>
    </source>
</evidence>
<comment type="catalytic activity">
    <reaction evidence="11">
        <text>apo-[peptidyl-carrier protein] + CoA = holo-[peptidyl-carrier protein] + adenosine 3',5'-bisphosphate + H(+)</text>
        <dbReference type="Rhea" id="RHEA:46228"/>
        <dbReference type="Rhea" id="RHEA-COMP:11479"/>
        <dbReference type="Rhea" id="RHEA-COMP:11480"/>
        <dbReference type="ChEBI" id="CHEBI:15378"/>
        <dbReference type="ChEBI" id="CHEBI:29999"/>
        <dbReference type="ChEBI" id="CHEBI:57287"/>
        <dbReference type="ChEBI" id="CHEBI:58343"/>
        <dbReference type="ChEBI" id="CHEBI:64479"/>
    </reaction>
</comment>
<feature type="binding site" evidence="12">
    <location>
        <position position="179"/>
    </location>
    <ligand>
        <name>CoA</name>
        <dbReference type="ChEBI" id="CHEBI:57287"/>
    </ligand>
</feature>
<feature type="binding site" evidence="13">
    <location>
        <position position="133"/>
    </location>
    <ligand>
        <name>Mg(2+)</name>
        <dbReference type="ChEBI" id="CHEBI:18420"/>
    </ligand>
</feature>
<reference evidence="16 17" key="1">
    <citation type="submission" date="2020-03" db="EMBL/GenBank/DDBJ databases">
        <authorList>
            <person name="Zhu W."/>
        </authorList>
    </citation>
    <scope>NUCLEOTIDE SEQUENCE [LARGE SCALE GENOMIC DNA]</scope>
    <source>
        <strain evidence="16 17">323-1</strain>
    </source>
</reference>
<dbReference type="GO" id="GO:0005886">
    <property type="term" value="C:plasma membrane"/>
    <property type="evidence" value="ECO:0007669"/>
    <property type="project" value="TreeGrafter"/>
</dbReference>
<feature type="binding site" evidence="12">
    <location>
        <begin position="111"/>
        <end position="112"/>
    </location>
    <ligand>
        <name>CoA</name>
        <dbReference type="ChEBI" id="CHEBI:57287"/>
    </ligand>
</feature>
<feature type="binding site" evidence="12">
    <location>
        <position position="183"/>
    </location>
    <ligand>
        <name>CoA</name>
        <dbReference type="ChEBI" id="CHEBI:57287"/>
    </ligand>
</feature>
<gene>
    <name evidence="16" type="ORF">G8E00_09305</name>
</gene>
<evidence type="ECO:0000256" key="10">
    <source>
        <dbReference type="ARBA" id="ARBA00049176"/>
    </source>
</evidence>
<evidence type="ECO:0000256" key="9">
    <source>
        <dbReference type="ARBA" id="ARBA00031996"/>
    </source>
</evidence>
<sequence length="246" mass="28970">MKERAIMTTNRLIFDPIFIDTIGHYAEEILLDPSFITYQIDLESLNTLSLNFDEHHPTYLRQACKKRIIEFCSARLLAQMMLRRHFKVTTSITSLTEKLPQWPLGIKGSISHSQNKVVVVVSTQVHDLGIDIEHWVDQDFAEQSVHLILNQTEILLWELQAGAKLNFVQFLTLSFSIKESLYKAVYEKVQQYIDFLEVHITEIDCLKQKITLKFDPVLQKKFYLKHEYQGFWRSEEDYVLTWITDI</sequence>
<keyword evidence="7" id="KW-0259">Enterobactin biosynthesis</keyword>
<comment type="subunit">
    <text evidence="4">EntB, EntD, EntE, and EntF form a multienzyme complex called enterobactin synthase.</text>
</comment>
<feature type="binding site" evidence="12">
    <location>
        <position position="131"/>
    </location>
    <ligand>
        <name>CoA</name>
        <dbReference type="ChEBI" id="CHEBI:57287"/>
    </ligand>
</feature>
<protein>
    <recommendedName>
        <fullName evidence="5">Enterobactin synthase component D</fullName>
    </recommendedName>
    <alternativeName>
        <fullName evidence="8">4'-phosphopantetheinyl transferase EntD</fullName>
    </alternativeName>
    <alternativeName>
        <fullName evidence="9">Enterochelin synthase D</fullName>
    </alternativeName>
</protein>
<feature type="binding site" evidence="12">
    <location>
        <position position="75"/>
    </location>
    <ligand>
        <name>CoA</name>
        <dbReference type="ChEBI" id="CHEBI:57287"/>
    </ligand>
</feature>
<dbReference type="Pfam" id="PF17837">
    <property type="entry name" value="4PPT_N"/>
    <property type="match status" value="1"/>
</dbReference>
<dbReference type="EMBL" id="CP049801">
    <property type="protein sequence ID" value="QIO06139.1"/>
    <property type="molecule type" value="Genomic_DNA"/>
</dbReference>
<evidence type="ECO:0000259" key="14">
    <source>
        <dbReference type="Pfam" id="PF01648"/>
    </source>
</evidence>